<reference evidence="2 3" key="1">
    <citation type="submission" date="2016-05" db="EMBL/GenBank/DDBJ databases">
        <title>Genome sequencing reveals origins of a unique bacterial endosymbiosis in the earliest lineages of terrestrial Fungi.</title>
        <authorList>
            <consortium name="DOE Joint Genome Institute"/>
            <person name="Uehling J."/>
            <person name="Gryganskyi A."/>
            <person name="Hameed K."/>
            <person name="Tschaplinski T."/>
            <person name="Misztal P."/>
            <person name="Wu S."/>
            <person name="Desiro A."/>
            <person name="Vande Pol N."/>
            <person name="Du Z.-Y."/>
            <person name="Zienkiewicz A."/>
            <person name="Zienkiewicz K."/>
            <person name="Morin E."/>
            <person name="Tisserant E."/>
            <person name="Splivallo R."/>
            <person name="Hainaut M."/>
            <person name="Henrissat B."/>
            <person name="Ohm R."/>
            <person name="Kuo A."/>
            <person name="Yan J."/>
            <person name="Lipzen A."/>
            <person name="Nolan M."/>
            <person name="Labutti K."/>
            <person name="Barry K."/>
            <person name="Goldstein A."/>
            <person name="Labbe J."/>
            <person name="Schadt C."/>
            <person name="Tuskan G."/>
            <person name="Grigoriev I."/>
            <person name="Martin F."/>
            <person name="Vilgalys R."/>
            <person name="Bonito G."/>
        </authorList>
    </citation>
    <scope>NUCLEOTIDE SEQUENCE [LARGE SCALE GENOMIC DNA]</scope>
    <source>
        <strain evidence="2 3">AG-77</strain>
    </source>
</reference>
<organism evidence="2 3">
    <name type="scientific">Linnemannia elongata AG-77</name>
    <dbReference type="NCBI Taxonomy" id="1314771"/>
    <lineage>
        <taxon>Eukaryota</taxon>
        <taxon>Fungi</taxon>
        <taxon>Fungi incertae sedis</taxon>
        <taxon>Mucoromycota</taxon>
        <taxon>Mortierellomycotina</taxon>
        <taxon>Mortierellomycetes</taxon>
        <taxon>Mortierellales</taxon>
        <taxon>Mortierellaceae</taxon>
        <taxon>Linnemannia</taxon>
    </lineage>
</organism>
<dbReference type="CDD" id="cd09917">
    <property type="entry name" value="F-box_SF"/>
    <property type="match status" value="1"/>
</dbReference>
<dbReference type="Gene3D" id="3.80.10.10">
    <property type="entry name" value="Ribonuclease Inhibitor"/>
    <property type="match status" value="1"/>
</dbReference>
<dbReference type="InterPro" id="IPR032675">
    <property type="entry name" value="LRR_dom_sf"/>
</dbReference>
<sequence length="582" mass="67130">MLHSPPSTTHLQSLSRKSCFTEILLHIASFLNTRSLRTSLCVSKDWYTALRLLLWQRIYLSHGPFGYDPDIGPSFSNLRQHASLVNSLEVYSHKFPGSCGPDPTDGDKPLFSPNLAVLKIDTQVNKDYKDPEIFSFMERHQATITNLTLSSFHTVELTPILAHELPLLTRLSIKNWDFHGLPSVFMDKYHTLWSRVLSLSLYEFKLFNTDHEAWKNLGMATDLLEQAPPTKLQELIMITNEHGTDSAQIRLQLLFILNSPNLVRLEWATRCIECDWETYEDVEVVEEGPMAQMARVIKSGRFYQGRQQQLESLGLGLSEFRIQDLDIILNSFQSSLKELSLDATTFDEDSWTLIKDHYPGYLSTVTVLNLEDCSLLNGSQVQDILCSITSLKVFKADYIMETDLEHDHDRGRSWVCLGLKELSLGFIRQTRRESDRGQYLFLEQLSRLSRLEVLNLETSTTEYEIDEDEEVVGFEDAAVDEEPDRRNPVVDARFQCQRILLLTLTEGLDCLKPLRRLRELKVPRNHRWDGSKQSCKRCVWTEAEARWVTHNWAVLENLTNIPMAEEVKQVLEERMKISSSKI</sequence>
<evidence type="ECO:0000259" key="1">
    <source>
        <dbReference type="Pfam" id="PF12937"/>
    </source>
</evidence>
<feature type="domain" description="F-box" evidence="1">
    <location>
        <begin position="21"/>
        <end position="60"/>
    </location>
</feature>
<dbReference type="EMBL" id="KV442019">
    <property type="protein sequence ID" value="OAQ34067.1"/>
    <property type="molecule type" value="Genomic_DNA"/>
</dbReference>
<proteinExistence type="predicted"/>
<protein>
    <recommendedName>
        <fullName evidence="1">F-box domain-containing protein</fullName>
    </recommendedName>
</protein>
<dbReference type="SUPFAM" id="SSF52047">
    <property type="entry name" value="RNI-like"/>
    <property type="match status" value="1"/>
</dbReference>
<dbReference type="Pfam" id="PF12937">
    <property type="entry name" value="F-box-like"/>
    <property type="match status" value="1"/>
</dbReference>
<dbReference type="InterPro" id="IPR036047">
    <property type="entry name" value="F-box-like_dom_sf"/>
</dbReference>
<dbReference type="Gene3D" id="1.20.1280.50">
    <property type="match status" value="1"/>
</dbReference>
<keyword evidence="3" id="KW-1185">Reference proteome</keyword>
<dbReference type="Proteomes" id="UP000078512">
    <property type="component" value="Unassembled WGS sequence"/>
</dbReference>
<dbReference type="OrthoDB" id="2396317at2759"/>
<dbReference type="SUPFAM" id="SSF81383">
    <property type="entry name" value="F-box domain"/>
    <property type="match status" value="1"/>
</dbReference>
<dbReference type="AlphaFoldDB" id="A0A197K8Q7"/>
<evidence type="ECO:0000313" key="3">
    <source>
        <dbReference type="Proteomes" id="UP000078512"/>
    </source>
</evidence>
<gene>
    <name evidence="2" type="ORF">K457DRAFT_134369</name>
</gene>
<accession>A0A197K8Q7</accession>
<evidence type="ECO:0000313" key="2">
    <source>
        <dbReference type="EMBL" id="OAQ34067.1"/>
    </source>
</evidence>
<name>A0A197K8Q7_9FUNG</name>
<dbReference type="InterPro" id="IPR001810">
    <property type="entry name" value="F-box_dom"/>
</dbReference>